<protein>
    <submittedName>
        <fullName evidence="1">Uncharacterized protein</fullName>
    </submittedName>
</protein>
<proteinExistence type="predicted"/>
<dbReference type="PATRIC" id="fig|1447256.3.peg.2245"/>
<name>A0A0G9JSZ0_9BACT</name>
<sequence>MPKFDVPKLADYSGAIQANQSFQNAFRNLGQQSQDFLNYEENKKQNEWNNVFKQQNFNYTKDKDNRSFEYEQNRDAVKDNQWQQGHNLQKDSLAFDQNYKTNVFNHNVNQDNINNGYKADEMKYRWANAFKPEYTTFNGVDEQGNATISLLDKNNGKIVNTGQKVYQSPRQLDPAQVDYYNMRNQEIADKRIAENEKNFRSTPEFAELNEQDKLNAIDILRTTGKPPQIEYEKGLFGKGYYLPKNTNKVDLKALEDAINKL</sequence>
<gene>
    <name evidence="1" type="ORF">AA20_11450</name>
</gene>
<dbReference type="EMBL" id="JAIQ01000165">
    <property type="protein sequence ID" value="KLD96704.1"/>
    <property type="molecule type" value="Genomic_DNA"/>
</dbReference>
<comment type="caution">
    <text evidence="1">The sequence shown here is derived from an EMBL/GenBank/DDBJ whole genome shotgun (WGS) entry which is preliminary data.</text>
</comment>
<accession>A0A0G9JSZ0</accession>
<evidence type="ECO:0000313" key="1">
    <source>
        <dbReference type="EMBL" id="KLD96704.1"/>
    </source>
</evidence>
<dbReference type="RefSeq" id="WP_046997314.1">
    <property type="nucleotide sequence ID" value="NZ_JAIQ01000165.1"/>
</dbReference>
<evidence type="ECO:0000313" key="2">
    <source>
        <dbReference type="Proteomes" id="UP000035514"/>
    </source>
</evidence>
<reference evidence="1 2" key="1">
    <citation type="submission" date="2014-01" db="EMBL/GenBank/DDBJ databases">
        <title>Development of a Comparative Genomic Fingerprinting Assay for High Resolution Genotyping of Arcobacter butzleri.</title>
        <authorList>
            <person name="Webb A.L."/>
            <person name="Inglis G.D."/>
            <person name="Kruczkiewicz P."/>
            <person name="Selinger L.B."/>
            <person name="Taboada E.N."/>
        </authorList>
    </citation>
    <scope>NUCLEOTIDE SEQUENCE [LARGE SCALE GENOMIC DNA]</scope>
    <source>
        <strain evidence="1 2">L348</strain>
    </source>
</reference>
<dbReference type="Proteomes" id="UP000035514">
    <property type="component" value="Unassembled WGS sequence"/>
</dbReference>
<dbReference type="AlphaFoldDB" id="A0A0G9JSZ0"/>
<organism evidence="1 2">
    <name type="scientific">Aliarcobacter butzleri L348</name>
    <dbReference type="NCBI Taxonomy" id="1447256"/>
    <lineage>
        <taxon>Bacteria</taxon>
        <taxon>Pseudomonadati</taxon>
        <taxon>Campylobacterota</taxon>
        <taxon>Epsilonproteobacteria</taxon>
        <taxon>Campylobacterales</taxon>
        <taxon>Arcobacteraceae</taxon>
        <taxon>Aliarcobacter</taxon>
    </lineage>
</organism>